<feature type="binding site" evidence="4">
    <location>
        <position position="233"/>
    </location>
    <ligand>
        <name>substrate</name>
    </ligand>
</feature>
<evidence type="ECO:0000256" key="1">
    <source>
        <dbReference type="ARBA" id="ARBA00022801"/>
    </source>
</evidence>
<reference evidence="5 6" key="1">
    <citation type="submission" date="2020-10" db="EMBL/GenBank/DDBJ databases">
        <title>Complete genome sequence of Paludibaculum fermentans P105T, a facultatively anaerobic acidobacterium capable of dissimilatory Fe(III) reduction.</title>
        <authorList>
            <person name="Dedysh S.N."/>
            <person name="Beletsky A.V."/>
            <person name="Kulichevskaya I.S."/>
            <person name="Mardanov A.V."/>
            <person name="Ravin N.V."/>
        </authorList>
    </citation>
    <scope>NUCLEOTIDE SEQUENCE [LARGE SCALE GENOMIC DNA]</scope>
    <source>
        <strain evidence="5 6">P105</strain>
    </source>
</reference>
<keyword evidence="6" id="KW-1185">Reference proteome</keyword>
<dbReference type="InterPro" id="IPR052369">
    <property type="entry name" value="UG_Glycosaminoglycan_Hydrolase"/>
</dbReference>
<dbReference type="KEGG" id="pfer:IRI77_21390"/>
<evidence type="ECO:0000313" key="6">
    <source>
        <dbReference type="Proteomes" id="UP000593892"/>
    </source>
</evidence>
<organism evidence="5 6">
    <name type="scientific">Paludibaculum fermentans</name>
    <dbReference type="NCBI Taxonomy" id="1473598"/>
    <lineage>
        <taxon>Bacteria</taxon>
        <taxon>Pseudomonadati</taxon>
        <taxon>Acidobacteriota</taxon>
        <taxon>Terriglobia</taxon>
        <taxon>Bryobacterales</taxon>
        <taxon>Bryobacteraceae</taxon>
        <taxon>Paludibaculum</taxon>
    </lineage>
</organism>
<feature type="active site" description="Nucleophile" evidence="3">
    <location>
        <position position="102"/>
    </location>
</feature>
<accession>A0A7S7NKP3</accession>
<feature type="active site" description="Proton donor" evidence="3">
    <location>
        <position position="157"/>
    </location>
</feature>
<feature type="binding site" evidence="4">
    <location>
        <position position="217"/>
    </location>
    <ligand>
        <name>substrate</name>
    </ligand>
</feature>
<dbReference type="SUPFAM" id="SSF48208">
    <property type="entry name" value="Six-hairpin glycosidases"/>
    <property type="match status" value="1"/>
</dbReference>
<comment type="similarity">
    <text evidence="2">Belongs to the glycosyl hydrolase 88 family.</text>
</comment>
<name>A0A7S7NKP3_PALFE</name>
<dbReference type="InterPro" id="IPR012341">
    <property type="entry name" value="6hp_glycosidase-like_sf"/>
</dbReference>
<dbReference type="InterPro" id="IPR008928">
    <property type="entry name" value="6-hairpin_glycosidase_sf"/>
</dbReference>
<dbReference type="RefSeq" id="WP_194447047.1">
    <property type="nucleotide sequence ID" value="NZ_CP063849.1"/>
</dbReference>
<dbReference type="GO" id="GO:0000272">
    <property type="term" value="P:polysaccharide catabolic process"/>
    <property type="evidence" value="ECO:0007669"/>
    <property type="project" value="TreeGrafter"/>
</dbReference>
<dbReference type="Pfam" id="PF07470">
    <property type="entry name" value="Glyco_hydro_88"/>
    <property type="match status" value="1"/>
</dbReference>
<dbReference type="GO" id="GO:0052757">
    <property type="term" value="F:chondroitin hydrolase activity"/>
    <property type="evidence" value="ECO:0007669"/>
    <property type="project" value="TreeGrafter"/>
</dbReference>
<sequence>MIQFGPEIDRTLLEDTLRFAERQVTNLIEKHPGFYPIYTKSGKWKHDGPAWTHWCDGFLPGMMWIFHRRSLENGENKQYWMDKAIEYSRPLEPRQFDRDVHDLGFIFLSTYYRWYQITREPRLNDVLVQAGKTMSLRFQEKGQYLRSFVSEDSIFIDIMMNVAVIFYAARETNDRRLRDIAIRHALTTRRYLVRGDGSTAHEGLFDLETGEFLRQTTHQGYRGDSCWSRGLSWALYGFGSCYEYTRDPRFLETAERCADYFLTHTNADGVPSWDFNAPEDTRKLLDTSAAAIAASGLLRLCRMLPDPVKGFYYWSSALRILKTLCEKHTQQDSSNWEGILQGGVYHIHKDLGVNESVMWGEYFFCEALEAALRHNLAQKKPNGSGKL</sequence>
<evidence type="ECO:0000256" key="4">
    <source>
        <dbReference type="PIRSR" id="PIRSR610905-2"/>
    </source>
</evidence>
<protein>
    <submittedName>
        <fullName evidence="5">Glycoside hydrolase family 88 protein</fullName>
    </submittedName>
</protein>
<dbReference type="PANTHER" id="PTHR36845">
    <property type="entry name" value="HYDROLASE, PUTATIVE (AFU_ORTHOLOGUE AFUA_7G05090)-RELATED"/>
    <property type="match status" value="1"/>
</dbReference>
<feature type="binding site" evidence="4">
    <location>
        <position position="157"/>
    </location>
    <ligand>
        <name>substrate</name>
    </ligand>
</feature>
<proteinExistence type="inferred from homology"/>
<dbReference type="Proteomes" id="UP000593892">
    <property type="component" value="Chromosome"/>
</dbReference>
<dbReference type="EMBL" id="CP063849">
    <property type="protein sequence ID" value="QOY85377.1"/>
    <property type="molecule type" value="Genomic_DNA"/>
</dbReference>
<dbReference type="Gene3D" id="1.50.10.10">
    <property type="match status" value="1"/>
</dbReference>
<evidence type="ECO:0000256" key="2">
    <source>
        <dbReference type="ARBA" id="ARBA00038358"/>
    </source>
</evidence>
<evidence type="ECO:0000313" key="5">
    <source>
        <dbReference type="EMBL" id="QOY85377.1"/>
    </source>
</evidence>
<dbReference type="InterPro" id="IPR010905">
    <property type="entry name" value="Glyco_hydro_88"/>
</dbReference>
<dbReference type="PANTHER" id="PTHR36845:SF1">
    <property type="entry name" value="HYDROLASE, PUTATIVE (AFU_ORTHOLOGUE AFUA_7G05090)-RELATED"/>
    <property type="match status" value="1"/>
</dbReference>
<gene>
    <name evidence="5" type="ORF">IRI77_21390</name>
</gene>
<feature type="binding site" evidence="4">
    <location>
        <position position="102"/>
    </location>
    <ligand>
        <name>substrate</name>
    </ligand>
</feature>
<keyword evidence="1 5" id="KW-0378">Hydrolase</keyword>
<feature type="binding site" evidence="4">
    <location>
        <position position="229"/>
    </location>
    <ligand>
        <name>substrate</name>
    </ligand>
</feature>
<dbReference type="AlphaFoldDB" id="A0A7S7NKP3"/>
<evidence type="ECO:0000256" key="3">
    <source>
        <dbReference type="PIRSR" id="PIRSR610905-1"/>
    </source>
</evidence>